<dbReference type="SUPFAM" id="SSF144020">
    <property type="entry name" value="FdhE-like"/>
    <property type="match status" value="1"/>
</dbReference>
<organism evidence="1 2">
    <name type="scientific">Pelotomaculum thermopropionicum (strain DSM 13744 / JCM 10971 / SI)</name>
    <dbReference type="NCBI Taxonomy" id="370438"/>
    <lineage>
        <taxon>Bacteria</taxon>
        <taxon>Bacillati</taxon>
        <taxon>Bacillota</taxon>
        <taxon>Clostridia</taxon>
        <taxon>Eubacteriales</taxon>
        <taxon>Desulfotomaculaceae</taxon>
        <taxon>Pelotomaculum</taxon>
    </lineage>
</organism>
<reference evidence="2" key="1">
    <citation type="journal article" date="2008" name="Genome Res.">
        <title>The genome of Pelotomaculum thermopropionicum reveals niche-associated evolution in anaerobic microbiota.</title>
        <authorList>
            <person name="Kosaka T."/>
            <person name="Kato S."/>
            <person name="Shimoyama T."/>
            <person name="Ishii S."/>
            <person name="Abe T."/>
            <person name="Watanabe K."/>
        </authorList>
    </citation>
    <scope>NUCLEOTIDE SEQUENCE [LARGE SCALE GENOMIC DNA]</scope>
    <source>
        <strain evidence="2">DSM 13744 / JCM 10971 / SI</strain>
    </source>
</reference>
<evidence type="ECO:0000313" key="1">
    <source>
        <dbReference type="EMBL" id="BAF60144.1"/>
    </source>
</evidence>
<gene>
    <name evidence="1" type="ordered locus">PTH_1963</name>
</gene>
<name>A5D0V4_PELTS</name>
<evidence type="ECO:0000313" key="2">
    <source>
        <dbReference type="Proteomes" id="UP000006556"/>
    </source>
</evidence>
<dbReference type="KEGG" id="pth:PTH_1963"/>
<keyword evidence="2" id="KW-1185">Reference proteome</keyword>
<dbReference type="Proteomes" id="UP000006556">
    <property type="component" value="Chromosome"/>
</dbReference>
<proteinExistence type="predicted"/>
<dbReference type="InterPro" id="IPR024064">
    <property type="entry name" value="FdhE-like_sf"/>
</dbReference>
<dbReference type="HOGENOM" id="CLU_2539580_0_0_9"/>
<dbReference type="AlphaFoldDB" id="A5D0V4"/>
<dbReference type="EMBL" id="AP009389">
    <property type="protein sequence ID" value="BAF60144.1"/>
    <property type="molecule type" value="Genomic_DNA"/>
</dbReference>
<sequence>MLSKKHKCPQCEAEAMEERNAEGGEKPAPHFACSSCGSRWNKEDMEYCPGCGELKPAGEFEELIICRSAVGFYVCRSCYGKIV</sequence>
<accession>A5D0V4</accession>
<protein>
    <submittedName>
        <fullName evidence="1">Uncharacterized protein</fullName>
    </submittedName>
</protein>